<evidence type="ECO:0000313" key="8">
    <source>
        <dbReference type="Proteomes" id="UP000694416"/>
    </source>
</evidence>
<evidence type="ECO:0000259" key="6">
    <source>
        <dbReference type="PROSITE" id="PS51194"/>
    </source>
</evidence>
<dbReference type="InterPro" id="IPR050699">
    <property type="entry name" value="RNA-DNA_Helicase"/>
</dbReference>
<dbReference type="Proteomes" id="UP000694416">
    <property type="component" value="Unplaced"/>
</dbReference>
<dbReference type="Ensembl" id="ENSPTET00000005831.1">
    <property type="protein sequence ID" value="ENSPTEP00000003722.1"/>
    <property type="gene ID" value="ENSPTEG00000004410.1"/>
</dbReference>
<keyword evidence="2" id="KW-0378">Hydrolase</keyword>
<dbReference type="GO" id="GO:0016787">
    <property type="term" value="F:hydrolase activity"/>
    <property type="evidence" value="ECO:0007669"/>
    <property type="project" value="UniProtKB-KW"/>
</dbReference>
<reference evidence="7" key="1">
    <citation type="submission" date="2025-08" db="UniProtKB">
        <authorList>
            <consortium name="Ensembl"/>
        </authorList>
    </citation>
    <scope>IDENTIFICATION</scope>
</reference>
<evidence type="ECO:0000256" key="2">
    <source>
        <dbReference type="ARBA" id="ARBA00022801"/>
    </source>
</evidence>
<proteinExistence type="predicted"/>
<protein>
    <recommendedName>
        <fullName evidence="6">Helicase C-terminal domain-containing protein</fullName>
    </recommendedName>
</protein>
<dbReference type="CDD" id="cd18795">
    <property type="entry name" value="SF2_C_Ski2"/>
    <property type="match status" value="1"/>
</dbReference>
<dbReference type="SMART" id="SM00490">
    <property type="entry name" value="HELICc"/>
    <property type="match status" value="1"/>
</dbReference>
<dbReference type="GO" id="GO:0070478">
    <property type="term" value="P:nuclear-transcribed mRNA catabolic process, 3'-5' exonucleolytic nonsense-mediated decay"/>
    <property type="evidence" value="ECO:0007669"/>
    <property type="project" value="TreeGrafter"/>
</dbReference>
<dbReference type="SUPFAM" id="SSF52540">
    <property type="entry name" value="P-loop containing nucleoside triphosphate hydrolases"/>
    <property type="match status" value="1"/>
</dbReference>
<dbReference type="AlphaFoldDB" id="A0A8C9GG79"/>
<dbReference type="PANTHER" id="PTHR12131:SF1">
    <property type="entry name" value="ATP-DEPENDENT RNA HELICASE SUPV3L1, MITOCHONDRIAL-RELATED"/>
    <property type="match status" value="1"/>
</dbReference>
<keyword evidence="8" id="KW-1185">Reference proteome</keyword>
<accession>A0A8C9GG79</accession>
<name>A0A8C9GG79_9PRIM</name>
<feature type="domain" description="Helicase C-terminal" evidence="6">
    <location>
        <begin position="69"/>
        <end position="228"/>
    </location>
</feature>
<dbReference type="FunFam" id="3.40.50.300:FF:001545">
    <property type="entry name" value="DEAD/DEAH box helicase, putative"/>
    <property type="match status" value="1"/>
</dbReference>
<dbReference type="PANTHER" id="PTHR12131">
    <property type="entry name" value="ATP-DEPENDENT RNA AND DNA HELICASE"/>
    <property type="match status" value="1"/>
</dbReference>
<comment type="catalytic activity">
    <reaction evidence="5">
        <text>ATP + H2O = ADP + phosphate + H(+)</text>
        <dbReference type="Rhea" id="RHEA:13065"/>
        <dbReference type="ChEBI" id="CHEBI:15377"/>
        <dbReference type="ChEBI" id="CHEBI:15378"/>
        <dbReference type="ChEBI" id="CHEBI:30616"/>
        <dbReference type="ChEBI" id="CHEBI:43474"/>
        <dbReference type="ChEBI" id="CHEBI:456216"/>
        <dbReference type="EC" id="3.6.4.13"/>
    </reaction>
</comment>
<evidence type="ECO:0000256" key="4">
    <source>
        <dbReference type="ARBA" id="ARBA00022840"/>
    </source>
</evidence>
<evidence type="ECO:0000256" key="5">
    <source>
        <dbReference type="ARBA" id="ARBA00047984"/>
    </source>
</evidence>
<dbReference type="InterPro" id="IPR027417">
    <property type="entry name" value="P-loop_NTPase"/>
</dbReference>
<dbReference type="Gene3D" id="3.40.50.300">
    <property type="entry name" value="P-loop containing nucleotide triphosphate hydrolases"/>
    <property type="match status" value="1"/>
</dbReference>
<keyword evidence="1" id="KW-0547">Nucleotide-binding</keyword>
<sequence>MLLNYDFELDTFQKRSIKHLNNFKHVFVAAHTSAEIDNKLPVVLFCFSIARCEIYANSMVHLNFLDHKQKSKVHIFIKDAISKLSSEDKELNQIKCVSNMLEKGVGMHHSGLLPILKEIVEILFSKGLIKILFATETFAMGINMPTRSVVFTSIYKFDHAKKRMLTSSEYTQMSGRAGRRSSDKFGYVYIYCSDNIPDQIELTEMMMQKAVSLKSKFKVTYNMILKLLINKQINIEKMLCSSFLESYRTTQLP</sequence>
<keyword evidence="4" id="KW-0067">ATP-binding</keyword>
<dbReference type="Pfam" id="PF00271">
    <property type="entry name" value="Helicase_C"/>
    <property type="match status" value="1"/>
</dbReference>
<dbReference type="InterPro" id="IPR001650">
    <property type="entry name" value="Helicase_C-like"/>
</dbReference>
<dbReference type="PROSITE" id="PS51194">
    <property type="entry name" value="HELICASE_CTER"/>
    <property type="match status" value="1"/>
</dbReference>
<evidence type="ECO:0000256" key="3">
    <source>
        <dbReference type="ARBA" id="ARBA00022806"/>
    </source>
</evidence>
<dbReference type="GO" id="GO:0005524">
    <property type="term" value="F:ATP binding"/>
    <property type="evidence" value="ECO:0007669"/>
    <property type="project" value="UniProtKB-KW"/>
</dbReference>
<dbReference type="GO" id="GO:0055087">
    <property type="term" value="C:Ski complex"/>
    <property type="evidence" value="ECO:0007669"/>
    <property type="project" value="TreeGrafter"/>
</dbReference>
<reference evidence="7" key="2">
    <citation type="submission" date="2025-09" db="UniProtKB">
        <authorList>
            <consortium name="Ensembl"/>
        </authorList>
    </citation>
    <scope>IDENTIFICATION</scope>
</reference>
<dbReference type="GO" id="GO:0003724">
    <property type="term" value="F:RNA helicase activity"/>
    <property type="evidence" value="ECO:0007669"/>
    <property type="project" value="UniProtKB-EC"/>
</dbReference>
<keyword evidence="3" id="KW-0347">Helicase</keyword>
<organism evidence="7 8">
    <name type="scientific">Piliocolobus tephrosceles</name>
    <name type="common">Ugandan red Colobus</name>
    <dbReference type="NCBI Taxonomy" id="591936"/>
    <lineage>
        <taxon>Eukaryota</taxon>
        <taxon>Metazoa</taxon>
        <taxon>Chordata</taxon>
        <taxon>Craniata</taxon>
        <taxon>Vertebrata</taxon>
        <taxon>Euteleostomi</taxon>
        <taxon>Mammalia</taxon>
        <taxon>Eutheria</taxon>
        <taxon>Euarchontoglires</taxon>
        <taxon>Primates</taxon>
        <taxon>Haplorrhini</taxon>
        <taxon>Catarrhini</taxon>
        <taxon>Cercopithecidae</taxon>
        <taxon>Colobinae</taxon>
        <taxon>Piliocolobus</taxon>
    </lineage>
</organism>
<evidence type="ECO:0000256" key="1">
    <source>
        <dbReference type="ARBA" id="ARBA00022741"/>
    </source>
</evidence>
<evidence type="ECO:0000313" key="7">
    <source>
        <dbReference type="Ensembl" id="ENSPTEP00000003722.1"/>
    </source>
</evidence>